<dbReference type="Proteomes" id="UP000332933">
    <property type="component" value="Unassembled WGS sequence"/>
</dbReference>
<dbReference type="EMBL" id="VJMH01007276">
    <property type="protein sequence ID" value="KAF0684522.1"/>
    <property type="molecule type" value="Genomic_DNA"/>
</dbReference>
<reference evidence="2 3" key="1">
    <citation type="submission" date="2019-03" db="EMBL/GenBank/DDBJ databases">
        <authorList>
            <person name="Gaulin E."/>
            <person name="Dumas B."/>
        </authorList>
    </citation>
    <scope>NUCLEOTIDE SEQUENCE [LARGE SCALE GENOMIC DNA]</scope>
    <source>
        <strain evidence="2">CBS 568.67</strain>
    </source>
</reference>
<organism evidence="2 3">
    <name type="scientific">Aphanomyces stellatus</name>
    <dbReference type="NCBI Taxonomy" id="120398"/>
    <lineage>
        <taxon>Eukaryota</taxon>
        <taxon>Sar</taxon>
        <taxon>Stramenopiles</taxon>
        <taxon>Oomycota</taxon>
        <taxon>Saprolegniomycetes</taxon>
        <taxon>Saprolegniales</taxon>
        <taxon>Verrucalvaceae</taxon>
        <taxon>Aphanomyces</taxon>
    </lineage>
</organism>
<evidence type="ECO:0000313" key="1">
    <source>
        <dbReference type="EMBL" id="KAF0684522.1"/>
    </source>
</evidence>
<evidence type="ECO:0000313" key="2">
    <source>
        <dbReference type="EMBL" id="VFU00166.1"/>
    </source>
</evidence>
<sequence length="126" mass="14659">MAPTAKDINNTCKYVYKNCMNPRSTKKNGARHSLCEFHRRRANLVQMTYVQKKKRLQAIEPLPHPSTTPTQEPCTMALLDGGDSDHWLTAVDWQDLYETLRQQERHPSVPTAQSIEECGWMSLWHY</sequence>
<proteinExistence type="predicted"/>
<name>A0A485LPK3_9STRA</name>
<gene>
    <name evidence="2" type="primary">Aste57867_23521</name>
    <name evidence="1" type="ORF">As57867_023450</name>
    <name evidence="2" type="ORF">ASTE57867_23521</name>
</gene>
<dbReference type="EMBL" id="CAADRA010007302">
    <property type="protein sequence ID" value="VFU00166.1"/>
    <property type="molecule type" value="Genomic_DNA"/>
</dbReference>
<keyword evidence="3" id="KW-1185">Reference proteome</keyword>
<protein>
    <submittedName>
        <fullName evidence="2">Aste57867_23521 protein</fullName>
    </submittedName>
</protein>
<accession>A0A485LPK3</accession>
<reference evidence="1" key="2">
    <citation type="submission" date="2019-06" db="EMBL/GenBank/DDBJ databases">
        <title>Genomics analysis of Aphanomyces spp. identifies a new class of oomycete effector associated with host adaptation.</title>
        <authorList>
            <person name="Gaulin E."/>
        </authorList>
    </citation>
    <scope>NUCLEOTIDE SEQUENCE</scope>
    <source>
        <strain evidence="1">CBS 578.67</strain>
    </source>
</reference>
<evidence type="ECO:0000313" key="3">
    <source>
        <dbReference type="Proteomes" id="UP000332933"/>
    </source>
</evidence>
<dbReference type="AlphaFoldDB" id="A0A485LPK3"/>